<evidence type="ECO:0000256" key="1">
    <source>
        <dbReference type="PIRSR" id="PIRSR620023-1"/>
    </source>
</evidence>
<protein>
    <submittedName>
        <fullName evidence="3">UDP-2,4-diacetamido-2,4,6-trideoxy-beta-L-altropyranose hydrolase</fullName>
    </submittedName>
</protein>
<dbReference type="Gene3D" id="3.40.50.2000">
    <property type="entry name" value="Glycogen Phosphorylase B"/>
    <property type="match status" value="1"/>
</dbReference>
<feature type="active site" description="Proton acceptor" evidence="1">
    <location>
        <position position="19"/>
    </location>
</feature>
<sequence>MDFEIVFRADANPGIGMGHVMRCLSIADAFAAIGKKVLFVVGDDNVVGLINDRGFETAVLNSDYKDMESELGMWPDGLQPEIVVVDSYFVTEGYLRSLKEKFAGGKVVYIDDVASFPYPVDVLVNYNAYGLYVDYLRLYKGSGVKQPELVLGPTFTPLRRMFKGIGRRRQAEVVKDVLVSTGGSDELHLTLKLMRAVGANGGSGATGPVYHFLIGAMNQDRDEIHSLAGEMGNVVLHENVKDMRALIEACDIAISAAGSTMYEICACGVPMVTYSIADNQNPGTEAFEKQGLAVNVGDLRIPESIDAGEVISGELVADAAERIVSVSAGLADDYELRCRIGTRMQELIDGRGAERLAERLIGLVP</sequence>
<dbReference type="Proteomes" id="UP000199428">
    <property type="component" value="Unassembled WGS sequence"/>
</dbReference>
<dbReference type="Gene3D" id="3.40.50.11190">
    <property type="match status" value="1"/>
</dbReference>
<dbReference type="InterPro" id="IPR020023">
    <property type="entry name" value="PseG"/>
</dbReference>
<dbReference type="AlphaFoldDB" id="A0A1G5S476"/>
<gene>
    <name evidence="3" type="ORF">SAMN02910350_02670</name>
</gene>
<dbReference type="SUPFAM" id="SSF53756">
    <property type="entry name" value="UDP-Glycosyltransferase/glycogen phosphorylase"/>
    <property type="match status" value="2"/>
</dbReference>
<reference evidence="3 4" key="1">
    <citation type="submission" date="2016-10" db="EMBL/GenBank/DDBJ databases">
        <authorList>
            <person name="de Groot N.N."/>
        </authorList>
    </citation>
    <scope>NUCLEOTIDE SEQUENCE [LARGE SCALE GENOMIC DNA]</scope>
    <source>
        <strain evidence="3 4">DSM 10317</strain>
    </source>
</reference>
<organism evidence="3 4">
    <name type="scientific">Pseudobutyrivibrio xylanivorans</name>
    <dbReference type="NCBI Taxonomy" id="185007"/>
    <lineage>
        <taxon>Bacteria</taxon>
        <taxon>Bacillati</taxon>
        <taxon>Bacillota</taxon>
        <taxon>Clostridia</taxon>
        <taxon>Lachnospirales</taxon>
        <taxon>Lachnospiraceae</taxon>
        <taxon>Pseudobutyrivibrio</taxon>
    </lineage>
</organism>
<dbReference type="RefSeq" id="WP_090164025.1">
    <property type="nucleotide sequence ID" value="NZ_FMWK01000019.1"/>
</dbReference>
<evidence type="ECO:0000313" key="4">
    <source>
        <dbReference type="Proteomes" id="UP000199428"/>
    </source>
</evidence>
<dbReference type="PANTHER" id="PTHR21015:SF22">
    <property type="entry name" value="GLYCOSYLTRANSFERASE"/>
    <property type="match status" value="1"/>
</dbReference>
<evidence type="ECO:0000256" key="2">
    <source>
        <dbReference type="PIRSR" id="PIRSR620023-2"/>
    </source>
</evidence>
<dbReference type="PANTHER" id="PTHR21015">
    <property type="entry name" value="UDP-N-ACETYLGLUCOSAMINE--N-ACETYLMURAMYL-(PENTAPEPTIDE) PYROPHOSPHORYL-UNDECAPRENOL N-ACETYLGLUCOSAMINE TRANSFERASE 1"/>
    <property type="match status" value="1"/>
</dbReference>
<feature type="binding site" evidence="2">
    <location>
        <position position="263"/>
    </location>
    <ligand>
        <name>substrate</name>
    </ligand>
</feature>
<proteinExistence type="predicted"/>
<evidence type="ECO:0000313" key="3">
    <source>
        <dbReference type="EMBL" id="SCZ81164.1"/>
    </source>
</evidence>
<feature type="binding site" evidence="2">
    <location>
        <position position="159"/>
    </location>
    <ligand>
        <name>substrate</name>
    </ligand>
</feature>
<dbReference type="GO" id="GO:0016757">
    <property type="term" value="F:glycosyltransferase activity"/>
    <property type="evidence" value="ECO:0007669"/>
    <property type="project" value="TreeGrafter"/>
</dbReference>
<dbReference type="NCBIfam" id="TIGR03590">
    <property type="entry name" value="PseG"/>
    <property type="match status" value="1"/>
</dbReference>
<dbReference type="GO" id="GO:0016787">
    <property type="term" value="F:hydrolase activity"/>
    <property type="evidence" value="ECO:0007669"/>
    <property type="project" value="UniProtKB-KW"/>
</dbReference>
<accession>A0A1G5S476</accession>
<keyword evidence="3" id="KW-0378">Hydrolase</keyword>
<dbReference type="EMBL" id="FMWK01000019">
    <property type="protein sequence ID" value="SCZ81164.1"/>
    <property type="molecule type" value="Genomic_DNA"/>
</dbReference>
<name>A0A1G5S476_PSEXY</name>